<dbReference type="SMART" id="SM00342">
    <property type="entry name" value="HTH_ARAC"/>
    <property type="match status" value="1"/>
</dbReference>
<keyword evidence="2" id="KW-0238">DNA-binding</keyword>
<gene>
    <name evidence="5" type="ORF">HH308_26840</name>
</gene>
<dbReference type="InterPro" id="IPR035418">
    <property type="entry name" value="AraC-bd_2"/>
</dbReference>
<feature type="domain" description="HTH araC/xylS-type" evidence="4">
    <location>
        <begin position="208"/>
        <end position="308"/>
    </location>
</feature>
<evidence type="ECO:0000313" key="5">
    <source>
        <dbReference type="EMBL" id="NMO04847.1"/>
    </source>
</evidence>
<dbReference type="Gene3D" id="1.10.10.60">
    <property type="entry name" value="Homeodomain-like"/>
    <property type="match status" value="1"/>
</dbReference>
<proteinExistence type="predicted"/>
<reference evidence="5 6" key="1">
    <citation type="submission" date="2020-04" db="EMBL/GenBank/DDBJ databases">
        <title>Gordonia sp. nov. TBRC 11910.</title>
        <authorList>
            <person name="Suriyachadkun C."/>
        </authorList>
    </citation>
    <scope>NUCLEOTIDE SEQUENCE [LARGE SCALE GENOMIC DNA]</scope>
    <source>
        <strain evidence="5 6">TBRC 11910</strain>
    </source>
</reference>
<dbReference type="PROSITE" id="PS00041">
    <property type="entry name" value="HTH_ARAC_FAMILY_1"/>
    <property type="match status" value="1"/>
</dbReference>
<dbReference type="PANTHER" id="PTHR46796:SF6">
    <property type="entry name" value="ARAC SUBFAMILY"/>
    <property type="match status" value="1"/>
</dbReference>
<evidence type="ECO:0000256" key="3">
    <source>
        <dbReference type="ARBA" id="ARBA00023163"/>
    </source>
</evidence>
<dbReference type="InterPro" id="IPR050204">
    <property type="entry name" value="AraC_XylS_family_regulators"/>
</dbReference>
<keyword evidence="1" id="KW-0805">Transcription regulation</keyword>
<organism evidence="5 6">
    <name type="scientific">Gordonia asplenii</name>
    <dbReference type="NCBI Taxonomy" id="2725283"/>
    <lineage>
        <taxon>Bacteria</taxon>
        <taxon>Bacillati</taxon>
        <taxon>Actinomycetota</taxon>
        <taxon>Actinomycetes</taxon>
        <taxon>Mycobacteriales</taxon>
        <taxon>Gordoniaceae</taxon>
        <taxon>Gordonia</taxon>
    </lineage>
</organism>
<comment type="caution">
    <text evidence="5">The sequence shown here is derived from an EMBL/GenBank/DDBJ whole genome shotgun (WGS) entry which is preliminary data.</text>
</comment>
<dbReference type="RefSeq" id="WP_170197353.1">
    <property type="nucleotide sequence ID" value="NZ_JABBNB010000042.1"/>
</dbReference>
<name>A0A848L2W1_9ACTN</name>
<dbReference type="Pfam" id="PF14525">
    <property type="entry name" value="AraC_binding_2"/>
    <property type="match status" value="1"/>
</dbReference>
<evidence type="ECO:0000256" key="1">
    <source>
        <dbReference type="ARBA" id="ARBA00023015"/>
    </source>
</evidence>
<keyword evidence="3" id="KW-0804">Transcription</keyword>
<evidence type="ECO:0000256" key="2">
    <source>
        <dbReference type="ARBA" id="ARBA00023125"/>
    </source>
</evidence>
<dbReference type="InterPro" id="IPR009057">
    <property type="entry name" value="Homeodomain-like_sf"/>
</dbReference>
<dbReference type="InterPro" id="IPR018060">
    <property type="entry name" value="HTH_AraC"/>
</dbReference>
<evidence type="ECO:0000259" key="4">
    <source>
        <dbReference type="PROSITE" id="PS01124"/>
    </source>
</evidence>
<dbReference type="InterPro" id="IPR018062">
    <property type="entry name" value="HTH_AraC-typ_CS"/>
</dbReference>
<dbReference type="EMBL" id="JABBNB010000042">
    <property type="protein sequence ID" value="NMO04847.1"/>
    <property type="molecule type" value="Genomic_DNA"/>
</dbReference>
<dbReference type="Proteomes" id="UP000550729">
    <property type="component" value="Unassembled WGS sequence"/>
</dbReference>
<dbReference type="AlphaFoldDB" id="A0A848L2W1"/>
<keyword evidence="6" id="KW-1185">Reference proteome</keyword>
<protein>
    <submittedName>
        <fullName evidence="5">Helix-turn-helix domain-containing protein</fullName>
    </submittedName>
</protein>
<dbReference type="GO" id="GO:0043565">
    <property type="term" value="F:sequence-specific DNA binding"/>
    <property type="evidence" value="ECO:0007669"/>
    <property type="project" value="InterPro"/>
</dbReference>
<dbReference type="GO" id="GO:0003700">
    <property type="term" value="F:DNA-binding transcription factor activity"/>
    <property type="evidence" value="ECO:0007669"/>
    <property type="project" value="InterPro"/>
</dbReference>
<sequence length="314" mass="34446">MHRWDTTTKPATDQFDYWREVICTAFVPLVSEQSHRDSGFVAQVSTKSLAHTTLAHIASQAQRTSHGPREVASTDAPYYFVNLQLRGRSHTLQRGVEATVHPGEFVVLDTSEPYFLHFDDEWQMLSFRVPHSRIDPHLHGVADPRGRAVSSAGIGRAATSLMEILWETEHSAPTVEAELEVAFAAAVAAAAASRSPDPAESPVAPLRCAILRYVCDHLGDPTLSVHSVSRVFAVSPRTLHNVFAGSDTTFAAAVRELRLEHGRTLLSAADRATSVTATALACGFTDPDSFSRAFRRHFGQSPRDVLRERAHFVG</sequence>
<dbReference type="PANTHER" id="PTHR46796">
    <property type="entry name" value="HTH-TYPE TRANSCRIPTIONAL ACTIVATOR RHAS-RELATED"/>
    <property type="match status" value="1"/>
</dbReference>
<accession>A0A848L2W1</accession>
<dbReference type="PROSITE" id="PS01124">
    <property type="entry name" value="HTH_ARAC_FAMILY_2"/>
    <property type="match status" value="1"/>
</dbReference>
<evidence type="ECO:0000313" key="6">
    <source>
        <dbReference type="Proteomes" id="UP000550729"/>
    </source>
</evidence>
<dbReference type="Pfam" id="PF12833">
    <property type="entry name" value="HTH_18"/>
    <property type="match status" value="1"/>
</dbReference>
<dbReference type="SUPFAM" id="SSF46689">
    <property type="entry name" value="Homeodomain-like"/>
    <property type="match status" value="1"/>
</dbReference>